<dbReference type="AlphaFoldDB" id="A0A4Y7LHA3"/>
<keyword evidence="3" id="KW-1185">Reference proteome</keyword>
<protein>
    <submittedName>
        <fullName evidence="2">Uncharacterized protein</fullName>
    </submittedName>
</protein>
<name>A0A4Y7LHA3_PAPSO</name>
<evidence type="ECO:0000313" key="3">
    <source>
        <dbReference type="Proteomes" id="UP000316621"/>
    </source>
</evidence>
<feature type="compositionally biased region" description="Basic and acidic residues" evidence="1">
    <location>
        <begin position="73"/>
        <end position="88"/>
    </location>
</feature>
<dbReference type="Proteomes" id="UP000316621">
    <property type="component" value="Chromosome 11"/>
</dbReference>
<evidence type="ECO:0000256" key="1">
    <source>
        <dbReference type="SAM" id="MobiDB-lite"/>
    </source>
</evidence>
<feature type="region of interest" description="Disordered" evidence="1">
    <location>
        <begin position="68"/>
        <end position="88"/>
    </location>
</feature>
<organism evidence="2 3">
    <name type="scientific">Papaver somniferum</name>
    <name type="common">Opium poppy</name>
    <dbReference type="NCBI Taxonomy" id="3469"/>
    <lineage>
        <taxon>Eukaryota</taxon>
        <taxon>Viridiplantae</taxon>
        <taxon>Streptophyta</taxon>
        <taxon>Embryophyta</taxon>
        <taxon>Tracheophyta</taxon>
        <taxon>Spermatophyta</taxon>
        <taxon>Magnoliopsida</taxon>
        <taxon>Ranunculales</taxon>
        <taxon>Papaveraceae</taxon>
        <taxon>Papaveroideae</taxon>
        <taxon>Papaver</taxon>
    </lineage>
</organism>
<dbReference type="EMBL" id="CM010725">
    <property type="protein sequence ID" value="RZC84883.1"/>
    <property type="molecule type" value="Genomic_DNA"/>
</dbReference>
<accession>A0A4Y7LHA3</accession>
<sequence length="173" mass="19339">MVLCNQNLNLSCCDSFLWRRGSIDLWGYLNGGYEGIDDVDWVIFIYEGKQENSVLKYKLVVRSLAGCGNSSSKEIKPGEAEEQLSEKDVPTKLGKRTLPITYPVSIVLNQDHSYSRSLALFAAALGPFAWEVTSLRMEQALPTGTNFGHGGLVIDSYRDEIKSKMLQRSQRTP</sequence>
<dbReference type="Gramene" id="RZC84883">
    <property type="protein sequence ID" value="RZC84883"/>
    <property type="gene ID" value="C5167_047660"/>
</dbReference>
<proteinExistence type="predicted"/>
<gene>
    <name evidence="2" type="ORF">C5167_047660</name>
</gene>
<dbReference type="STRING" id="3469.A0A4Y7LHA3"/>
<reference evidence="2 3" key="1">
    <citation type="journal article" date="2018" name="Science">
        <title>The opium poppy genome and morphinan production.</title>
        <authorList>
            <person name="Guo L."/>
            <person name="Winzer T."/>
            <person name="Yang X."/>
            <person name="Li Y."/>
            <person name="Ning Z."/>
            <person name="He Z."/>
            <person name="Teodor R."/>
            <person name="Lu Y."/>
            <person name="Bowser T.A."/>
            <person name="Graham I.A."/>
            <person name="Ye K."/>
        </authorList>
    </citation>
    <scope>NUCLEOTIDE SEQUENCE [LARGE SCALE GENOMIC DNA]</scope>
    <source>
        <strain evidence="3">cv. HN1</strain>
        <tissue evidence="2">Leaves</tissue>
    </source>
</reference>
<evidence type="ECO:0000313" key="2">
    <source>
        <dbReference type="EMBL" id="RZC84883.1"/>
    </source>
</evidence>